<organism evidence="1 2">
    <name type="scientific">Candidula unifasciata</name>
    <dbReference type="NCBI Taxonomy" id="100452"/>
    <lineage>
        <taxon>Eukaryota</taxon>
        <taxon>Metazoa</taxon>
        <taxon>Spiralia</taxon>
        <taxon>Lophotrochozoa</taxon>
        <taxon>Mollusca</taxon>
        <taxon>Gastropoda</taxon>
        <taxon>Heterobranchia</taxon>
        <taxon>Euthyneura</taxon>
        <taxon>Panpulmonata</taxon>
        <taxon>Eupulmonata</taxon>
        <taxon>Stylommatophora</taxon>
        <taxon>Helicina</taxon>
        <taxon>Helicoidea</taxon>
        <taxon>Geomitridae</taxon>
        <taxon>Candidula</taxon>
    </lineage>
</organism>
<reference evidence="1" key="1">
    <citation type="submission" date="2021-04" db="EMBL/GenBank/DDBJ databases">
        <authorList>
            <consortium name="Molecular Ecology Group"/>
        </authorList>
    </citation>
    <scope>NUCLEOTIDE SEQUENCE</scope>
</reference>
<evidence type="ECO:0000313" key="2">
    <source>
        <dbReference type="Proteomes" id="UP000678393"/>
    </source>
</evidence>
<gene>
    <name evidence="1" type="ORF">CUNI_LOCUS15125</name>
</gene>
<comment type="caution">
    <text evidence="1">The sequence shown here is derived from an EMBL/GenBank/DDBJ whole genome shotgun (WGS) entry which is preliminary data.</text>
</comment>
<accession>A0A8S3ZJ94</accession>
<feature type="non-terminal residue" evidence="1">
    <location>
        <position position="108"/>
    </location>
</feature>
<dbReference type="AlphaFoldDB" id="A0A8S3ZJ94"/>
<dbReference type="OrthoDB" id="6160250at2759"/>
<protein>
    <submittedName>
        <fullName evidence="1">Uncharacterized protein</fullName>
    </submittedName>
</protein>
<keyword evidence="2" id="KW-1185">Reference proteome</keyword>
<dbReference type="EMBL" id="CAJHNH020003567">
    <property type="protein sequence ID" value="CAG5129567.1"/>
    <property type="molecule type" value="Genomic_DNA"/>
</dbReference>
<dbReference type="Proteomes" id="UP000678393">
    <property type="component" value="Unassembled WGS sequence"/>
</dbReference>
<evidence type="ECO:0000313" key="1">
    <source>
        <dbReference type="EMBL" id="CAG5129567.1"/>
    </source>
</evidence>
<sequence>GAFIAITFCYVNKEVQGYLKSSCLRLLRHSGRKEMNSRSYTVTTQYISEYSRTRSSNGNNDTVALRPICNSQSGEAFLPKESSVELINGNLHTITENVDEDVPLSVET</sequence>
<name>A0A8S3ZJ94_9EUPU</name>
<proteinExistence type="predicted"/>